<accession>A6GGX0</accession>
<dbReference type="PANTHER" id="PTHR12210">
    <property type="entry name" value="DULLARD PROTEIN PHOSPHATASE"/>
    <property type="match status" value="1"/>
</dbReference>
<dbReference type="RefSeq" id="WP_006975958.1">
    <property type="nucleotide sequence ID" value="NZ_ABCS01000112.1"/>
</dbReference>
<dbReference type="EMBL" id="ABCS01000112">
    <property type="protein sequence ID" value="EDM74855.1"/>
    <property type="molecule type" value="Genomic_DNA"/>
</dbReference>
<proteinExistence type="predicted"/>
<dbReference type="InterPro" id="IPR023214">
    <property type="entry name" value="HAD_sf"/>
</dbReference>
<comment type="caution">
    <text evidence="2">The sequence shown here is derived from an EMBL/GenBank/DDBJ whole genome shotgun (WGS) entry which is preliminary data.</text>
</comment>
<gene>
    <name evidence="2" type="ORF">PPSIR1_20024</name>
</gene>
<dbReference type="Pfam" id="PF03031">
    <property type="entry name" value="NIF"/>
    <property type="match status" value="1"/>
</dbReference>
<evidence type="ECO:0000313" key="2">
    <source>
        <dbReference type="EMBL" id="EDM74855.1"/>
    </source>
</evidence>
<dbReference type="AlphaFoldDB" id="A6GGX0"/>
<sequence length="164" mass="19234">GPREAALPWPHHHQWGPYRLWLRPGLEDFLAFAWSHFAAVGIWTASTADYAHPVLATFLDPARLAFVYCRERCTYRRDIDRDERYWVKDLRKVARFGFDRRAILAVDDTPRKFERSYGNLVAIRSFEGDPSDRELSRLTTYLRTLGPLDDVRPVEKRGWASRTP</sequence>
<dbReference type="InterPro" id="IPR050365">
    <property type="entry name" value="TIM50"/>
</dbReference>
<dbReference type="SUPFAM" id="SSF56784">
    <property type="entry name" value="HAD-like"/>
    <property type="match status" value="1"/>
</dbReference>
<dbReference type="Proteomes" id="UP000005801">
    <property type="component" value="Unassembled WGS sequence"/>
</dbReference>
<dbReference type="SMART" id="SM00577">
    <property type="entry name" value="CPDc"/>
    <property type="match status" value="1"/>
</dbReference>
<feature type="domain" description="FCP1 homology" evidence="1">
    <location>
        <begin position="1"/>
        <end position="145"/>
    </location>
</feature>
<dbReference type="InterPro" id="IPR036412">
    <property type="entry name" value="HAD-like_sf"/>
</dbReference>
<dbReference type="InterPro" id="IPR004274">
    <property type="entry name" value="FCP1_dom"/>
</dbReference>
<evidence type="ECO:0000313" key="3">
    <source>
        <dbReference type="Proteomes" id="UP000005801"/>
    </source>
</evidence>
<protein>
    <submittedName>
        <fullName evidence="2">Phosphoprotein phosphatase</fullName>
    </submittedName>
</protein>
<dbReference type="STRING" id="391625.PPSIR1_20024"/>
<evidence type="ECO:0000259" key="1">
    <source>
        <dbReference type="PROSITE" id="PS50969"/>
    </source>
</evidence>
<name>A6GGX0_9BACT</name>
<organism evidence="2 3">
    <name type="scientific">Plesiocystis pacifica SIR-1</name>
    <dbReference type="NCBI Taxonomy" id="391625"/>
    <lineage>
        <taxon>Bacteria</taxon>
        <taxon>Pseudomonadati</taxon>
        <taxon>Myxococcota</taxon>
        <taxon>Polyangia</taxon>
        <taxon>Nannocystales</taxon>
        <taxon>Nannocystaceae</taxon>
        <taxon>Plesiocystis</taxon>
    </lineage>
</organism>
<dbReference type="OrthoDB" id="65801at2"/>
<feature type="non-terminal residue" evidence="2">
    <location>
        <position position="1"/>
    </location>
</feature>
<dbReference type="PROSITE" id="PS50969">
    <property type="entry name" value="FCP1"/>
    <property type="match status" value="1"/>
</dbReference>
<keyword evidence="3" id="KW-1185">Reference proteome</keyword>
<reference evidence="2 3" key="1">
    <citation type="submission" date="2007-06" db="EMBL/GenBank/DDBJ databases">
        <authorList>
            <person name="Shimkets L."/>
            <person name="Ferriera S."/>
            <person name="Johnson J."/>
            <person name="Kravitz S."/>
            <person name="Beeson K."/>
            <person name="Sutton G."/>
            <person name="Rogers Y.-H."/>
            <person name="Friedman R."/>
            <person name="Frazier M."/>
            <person name="Venter J.C."/>
        </authorList>
    </citation>
    <scope>NUCLEOTIDE SEQUENCE [LARGE SCALE GENOMIC DNA]</scope>
    <source>
        <strain evidence="2 3">SIR-1</strain>
    </source>
</reference>
<dbReference type="Gene3D" id="3.40.50.1000">
    <property type="entry name" value="HAD superfamily/HAD-like"/>
    <property type="match status" value="1"/>
</dbReference>
<dbReference type="eggNOG" id="COG5190">
    <property type="taxonomic scope" value="Bacteria"/>
</dbReference>